<dbReference type="EMBL" id="JBHSOG010000030">
    <property type="protein sequence ID" value="MFC5769492.1"/>
    <property type="molecule type" value="Genomic_DNA"/>
</dbReference>
<dbReference type="CDD" id="cd00667">
    <property type="entry name" value="ring_hydroxylating_dioxygenases_beta"/>
    <property type="match status" value="1"/>
</dbReference>
<reference evidence="4" key="1">
    <citation type="journal article" date="2019" name="Int. J. Syst. Evol. Microbiol.">
        <title>The Global Catalogue of Microorganisms (GCM) 10K type strain sequencing project: providing services to taxonomists for standard genome sequencing and annotation.</title>
        <authorList>
            <consortium name="The Broad Institute Genomics Platform"/>
            <consortium name="The Broad Institute Genome Sequencing Center for Infectious Disease"/>
            <person name="Wu L."/>
            <person name="Ma J."/>
        </authorList>
    </citation>
    <scope>NUCLEOTIDE SEQUENCE [LARGE SCALE GENOMIC DNA]</scope>
    <source>
        <strain evidence="4">SHR3</strain>
    </source>
</reference>
<sequence length="163" mass="19185">MSLCYDEVRDFLHTEAALLDDKDWDAWLDMYSKEVEFWMPAWDDDGTLTGNPQREVSLMYYPRRDGLEDRVFRIRTGKSTASTPEHRTSHNLSNILVTGREGEACRVRFNWVTFSQRHGAVEHYFGSSLYDLAREADGKTRIRRKKVILKSDRIHQVIDIYHV</sequence>
<evidence type="ECO:0000313" key="4">
    <source>
        <dbReference type="Proteomes" id="UP001595974"/>
    </source>
</evidence>
<comment type="similarity">
    <text evidence="1">Belongs to the bacterial ring-hydroxylating dioxygenase beta subunit family.</text>
</comment>
<organism evidence="3 4">
    <name type="scientific">Thauera sinica</name>
    <dbReference type="NCBI Taxonomy" id="2665146"/>
    <lineage>
        <taxon>Bacteria</taxon>
        <taxon>Pseudomonadati</taxon>
        <taxon>Pseudomonadota</taxon>
        <taxon>Betaproteobacteria</taxon>
        <taxon>Rhodocyclales</taxon>
        <taxon>Zoogloeaceae</taxon>
        <taxon>Thauera</taxon>
    </lineage>
</organism>
<name>A0ABW1AQD0_9RHOO</name>
<dbReference type="Gene3D" id="3.10.450.50">
    <property type="match status" value="1"/>
</dbReference>
<gene>
    <name evidence="3" type="ORF">ACFPTN_08900</name>
</gene>
<dbReference type="Proteomes" id="UP001595974">
    <property type="component" value="Unassembled WGS sequence"/>
</dbReference>
<dbReference type="InterPro" id="IPR032710">
    <property type="entry name" value="NTF2-like_dom_sf"/>
</dbReference>
<dbReference type="Pfam" id="PF00866">
    <property type="entry name" value="Ring_hydroxyl_B"/>
    <property type="match status" value="1"/>
</dbReference>
<keyword evidence="4" id="KW-1185">Reference proteome</keyword>
<keyword evidence="3" id="KW-0223">Dioxygenase</keyword>
<accession>A0ABW1AQD0</accession>
<dbReference type="RefSeq" id="WP_096446691.1">
    <property type="nucleotide sequence ID" value="NZ_JBHSOG010000030.1"/>
</dbReference>
<dbReference type="InterPro" id="IPR000391">
    <property type="entry name" value="Rng_hydr_dOase-bsu"/>
</dbReference>
<evidence type="ECO:0000256" key="1">
    <source>
        <dbReference type="ARBA" id="ARBA00009570"/>
    </source>
</evidence>
<protein>
    <submittedName>
        <fullName evidence="3">Aromatic-ring-hydroxylating dioxygenase subunit beta</fullName>
    </submittedName>
</protein>
<dbReference type="GO" id="GO:0051213">
    <property type="term" value="F:dioxygenase activity"/>
    <property type="evidence" value="ECO:0007669"/>
    <property type="project" value="UniProtKB-KW"/>
</dbReference>
<evidence type="ECO:0000256" key="2">
    <source>
        <dbReference type="ARBA" id="ARBA00023002"/>
    </source>
</evidence>
<proteinExistence type="inferred from homology"/>
<dbReference type="PANTHER" id="PTHR41534:SF1">
    <property type="entry name" value="BLR3401 PROTEIN"/>
    <property type="match status" value="1"/>
</dbReference>
<comment type="caution">
    <text evidence="3">The sequence shown here is derived from an EMBL/GenBank/DDBJ whole genome shotgun (WGS) entry which is preliminary data.</text>
</comment>
<dbReference type="SUPFAM" id="SSF54427">
    <property type="entry name" value="NTF2-like"/>
    <property type="match status" value="1"/>
</dbReference>
<keyword evidence="2" id="KW-0560">Oxidoreductase</keyword>
<evidence type="ECO:0000313" key="3">
    <source>
        <dbReference type="EMBL" id="MFC5769492.1"/>
    </source>
</evidence>
<dbReference type="PANTHER" id="PTHR41534">
    <property type="entry name" value="BLR3401 PROTEIN"/>
    <property type="match status" value="1"/>
</dbReference>